<dbReference type="KEGG" id="cput:CONPUDRAFT_114813"/>
<dbReference type="GO" id="GO:0006384">
    <property type="term" value="P:transcription initiation at RNA polymerase III promoter"/>
    <property type="evidence" value="ECO:0007669"/>
    <property type="project" value="UniProtKB-ARBA"/>
</dbReference>
<dbReference type="RefSeq" id="XP_007763269.1">
    <property type="nucleotide sequence ID" value="XM_007765079.1"/>
</dbReference>
<dbReference type="PANTHER" id="PTHR11618:SF4">
    <property type="entry name" value="TRANSCRIPTION FACTOR IIIB 90 KDA SUBUNIT"/>
    <property type="match status" value="1"/>
</dbReference>
<name>A0A5M3N6I3_CONPW</name>
<feature type="compositionally biased region" description="Basic residues" evidence="11">
    <location>
        <begin position="316"/>
        <end position="325"/>
    </location>
</feature>
<dbReference type="CDD" id="cd20554">
    <property type="entry name" value="CYCLIN_TFIIIB90_rpt2"/>
    <property type="match status" value="1"/>
</dbReference>
<sequence>MPTCTDCGGTVIEYNDAAGNGFCVKCGTVVEENTIVNEVTFGETSAGAAMVQGSYVGQGSTHARMSGPFGNRGSSESREQTIANASRKIQSFASALRLSDIVALAATRLYTLAVEHKFTKGRKSINVAAVCLYVACRQKETRNYMLIDFSDLLQVNVFELGHIYLQLVQTLNLRLPVVDPSHYISRFSALLEFGDETHKVATDAVRLVQRFDRDWMTRGRRPAGICGAALLLAARMNNFRRSIEEIVQVVKIADTTLKKRLEEFRKTPSGSLTLADFRTVWLDEEMDPPAFTEGKDKEERERDIASGNVSIQPIEKKKKKKRKKRVDSDESEAENMNPPLPETNMPMIDPALFNQGILAGTIAPPPLFYPDEEDAELSNIDPALRQPGAAPPTTTEPRSQLEENVNQALAEEVSNFLQNSQGSSLSAALQEAEERRLAQFTEVDELMNLDEDELDGFILSEDEVRLKERIWVEMNREYLEALAAKAEQLEKGTTTVKTRKRRKTNTKPRDASTPSGSTAAESVQNLIKKNSRYSKRINYDALKNLFVDQGSGSGFDNKDDDLYSMDEKDDNEGMIVIEEGGGVIGTKSQQTSRHGKVNVRDDTDDQDAHANDEDGDASDKGDEDEVIDIGWEDAYEQEV</sequence>
<dbReference type="InterPro" id="IPR013763">
    <property type="entry name" value="Cyclin-like_dom"/>
</dbReference>
<evidence type="ECO:0000259" key="12">
    <source>
        <dbReference type="SMART" id="SM00385"/>
    </source>
</evidence>
<dbReference type="Gene3D" id="1.20.5.650">
    <property type="entry name" value="Single helix bin"/>
    <property type="match status" value="1"/>
</dbReference>
<accession>A0A5M3N6I3</accession>
<comment type="caution">
    <text evidence="13">The sequence shown here is derived from an EMBL/GenBank/DDBJ whole genome shotgun (WGS) entry which is preliminary data.</text>
</comment>
<organism evidence="13 14">
    <name type="scientific">Coniophora puteana (strain RWD-64-598)</name>
    <name type="common">Brown rot fungus</name>
    <dbReference type="NCBI Taxonomy" id="741705"/>
    <lineage>
        <taxon>Eukaryota</taxon>
        <taxon>Fungi</taxon>
        <taxon>Dikarya</taxon>
        <taxon>Basidiomycota</taxon>
        <taxon>Agaricomycotina</taxon>
        <taxon>Agaricomycetes</taxon>
        <taxon>Agaricomycetidae</taxon>
        <taxon>Boletales</taxon>
        <taxon>Coniophorineae</taxon>
        <taxon>Coniophoraceae</taxon>
        <taxon>Coniophora</taxon>
    </lineage>
</organism>
<dbReference type="PRINTS" id="PR00685">
    <property type="entry name" value="TIFACTORIIB"/>
</dbReference>
<feature type="compositionally biased region" description="Polar residues" evidence="11">
    <location>
        <begin position="392"/>
        <end position="402"/>
    </location>
</feature>
<dbReference type="OMA" id="EPPCKVM"/>
<evidence type="ECO:0000313" key="13">
    <source>
        <dbReference type="EMBL" id="EIW86465.1"/>
    </source>
</evidence>
<keyword evidence="8" id="KW-0804">Transcription</keyword>
<keyword evidence="14" id="KW-1185">Reference proteome</keyword>
<evidence type="ECO:0000313" key="14">
    <source>
        <dbReference type="Proteomes" id="UP000053558"/>
    </source>
</evidence>
<dbReference type="InterPro" id="IPR011665">
    <property type="entry name" value="BRF1_TBP-bd_dom"/>
</dbReference>
<dbReference type="Proteomes" id="UP000053558">
    <property type="component" value="Unassembled WGS sequence"/>
</dbReference>
<feature type="domain" description="Cyclin-like" evidence="12">
    <location>
        <begin position="182"/>
        <end position="266"/>
    </location>
</feature>
<evidence type="ECO:0000256" key="9">
    <source>
        <dbReference type="ARBA" id="ARBA00023242"/>
    </source>
</evidence>
<protein>
    <recommendedName>
        <fullName evidence="10">B-related factor 1</fullName>
    </recommendedName>
</protein>
<evidence type="ECO:0000256" key="1">
    <source>
        <dbReference type="ARBA" id="ARBA00004123"/>
    </source>
</evidence>
<dbReference type="SUPFAM" id="SSF47954">
    <property type="entry name" value="Cyclin-like"/>
    <property type="match status" value="2"/>
</dbReference>
<dbReference type="Gene3D" id="1.10.472.10">
    <property type="entry name" value="Cyclin-like"/>
    <property type="match status" value="2"/>
</dbReference>
<gene>
    <name evidence="13" type="ORF">CONPUDRAFT_114813</name>
</gene>
<dbReference type="AlphaFoldDB" id="A0A5M3N6I3"/>
<dbReference type="GeneID" id="19199103"/>
<dbReference type="FunFam" id="1.10.472.10:FF:000002">
    <property type="entry name" value="Transcription factor IIIB 90 kDa subunit"/>
    <property type="match status" value="1"/>
</dbReference>
<evidence type="ECO:0000256" key="7">
    <source>
        <dbReference type="ARBA" id="ARBA00023159"/>
    </source>
</evidence>
<evidence type="ECO:0000256" key="4">
    <source>
        <dbReference type="ARBA" id="ARBA00022771"/>
    </source>
</evidence>
<feature type="region of interest" description="Disordered" evidence="11">
    <location>
        <begin position="492"/>
        <end position="522"/>
    </location>
</feature>
<keyword evidence="4" id="KW-0863">Zinc-finger</keyword>
<dbReference type="InterPro" id="IPR036915">
    <property type="entry name" value="Cyclin-like_sf"/>
</dbReference>
<dbReference type="GO" id="GO:0005634">
    <property type="term" value="C:nucleus"/>
    <property type="evidence" value="ECO:0007669"/>
    <property type="project" value="UniProtKB-SubCell"/>
</dbReference>
<dbReference type="InterPro" id="IPR000812">
    <property type="entry name" value="TFIIB"/>
</dbReference>
<feature type="region of interest" description="Disordered" evidence="11">
    <location>
        <begin position="288"/>
        <end position="348"/>
    </location>
</feature>
<feature type="compositionally biased region" description="Basic and acidic residues" evidence="11">
    <location>
        <begin position="598"/>
        <end position="620"/>
    </location>
</feature>
<dbReference type="GO" id="GO:0070897">
    <property type="term" value="P:transcription preinitiation complex assembly"/>
    <property type="evidence" value="ECO:0007669"/>
    <property type="project" value="InterPro"/>
</dbReference>
<evidence type="ECO:0000256" key="11">
    <source>
        <dbReference type="SAM" id="MobiDB-lite"/>
    </source>
</evidence>
<keyword evidence="7" id="KW-0010">Activator</keyword>
<dbReference type="FunFam" id="1.10.472.10:FF:000007">
    <property type="entry name" value="Transcription factor IIIB 90 kDa subunit"/>
    <property type="match status" value="1"/>
</dbReference>
<dbReference type="SMART" id="SM00385">
    <property type="entry name" value="CYCLIN"/>
    <property type="match status" value="2"/>
</dbReference>
<dbReference type="SUPFAM" id="SSF57783">
    <property type="entry name" value="Zinc beta-ribbon"/>
    <property type="match status" value="1"/>
</dbReference>
<dbReference type="Gene3D" id="2.20.25.10">
    <property type="match status" value="1"/>
</dbReference>
<dbReference type="EMBL" id="JH711573">
    <property type="protein sequence ID" value="EIW86465.1"/>
    <property type="molecule type" value="Genomic_DNA"/>
</dbReference>
<evidence type="ECO:0000256" key="5">
    <source>
        <dbReference type="ARBA" id="ARBA00022833"/>
    </source>
</evidence>
<keyword evidence="9" id="KW-0539">Nucleus</keyword>
<dbReference type="GO" id="GO:0000126">
    <property type="term" value="C:transcription factor TFIIIB complex"/>
    <property type="evidence" value="ECO:0007669"/>
    <property type="project" value="UniProtKB-ARBA"/>
</dbReference>
<evidence type="ECO:0000256" key="8">
    <source>
        <dbReference type="ARBA" id="ARBA00023163"/>
    </source>
</evidence>
<keyword evidence="3" id="KW-0479">Metal-binding</keyword>
<comment type="subcellular location">
    <subcellularLocation>
        <location evidence="1">Nucleus</location>
    </subcellularLocation>
</comment>
<dbReference type="GO" id="GO:0000995">
    <property type="term" value="F:RNA polymerase III general transcription initiation factor activity"/>
    <property type="evidence" value="ECO:0007669"/>
    <property type="project" value="TreeGrafter"/>
</dbReference>
<comment type="similarity">
    <text evidence="2">Belongs to the TFIIB family.</text>
</comment>
<feature type="compositionally biased region" description="Polar residues" evidence="11">
    <location>
        <begin position="512"/>
        <end position="522"/>
    </location>
</feature>
<dbReference type="OrthoDB" id="511529at2759"/>
<feature type="region of interest" description="Disordered" evidence="11">
    <location>
        <begin position="580"/>
        <end position="626"/>
    </location>
</feature>
<evidence type="ECO:0000256" key="3">
    <source>
        <dbReference type="ARBA" id="ARBA00022723"/>
    </source>
</evidence>
<evidence type="ECO:0000256" key="10">
    <source>
        <dbReference type="ARBA" id="ARBA00031009"/>
    </source>
</evidence>
<dbReference type="Pfam" id="PF00382">
    <property type="entry name" value="TFIIB"/>
    <property type="match status" value="2"/>
</dbReference>
<feature type="region of interest" description="Disordered" evidence="11">
    <location>
        <begin position="382"/>
        <end position="402"/>
    </location>
</feature>
<proteinExistence type="inferred from homology"/>
<dbReference type="CDD" id="cd20553">
    <property type="entry name" value="CYCLIN_TFIIIB90_rpt1"/>
    <property type="match status" value="1"/>
</dbReference>
<dbReference type="GO" id="GO:0097550">
    <property type="term" value="C:transcription preinitiation complex"/>
    <property type="evidence" value="ECO:0007669"/>
    <property type="project" value="TreeGrafter"/>
</dbReference>
<dbReference type="GO" id="GO:0008270">
    <property type="term" value="F:zinc ion binding"/>
    <property type="evidence" value="ECO:0007669"/>
    <property type="project" value="UniProtKB-KW"/>
</dbReference>
<feature type="domain" description="Cyclin-like" evidence="12">
    <location>
        <begin position="87"/>
        <end position="169"/>
    </location>
</feature>
<dbReference type="GO" id="GO:0001006">
    <property type="term" value="F:RNA polymerase III type 3 promoter sequence-specific DNA binding"/>
    <property type="evidence" value="ECO:0007669"/>
    <property type="project" value="TreeGrafter"/>
</dbReference>
<evidence type="ECO:0000256" key="2">
    <source>
        <dbReference type="ARBA" id="ARBA00010857"/>
    </source>
</evidence>
<evidence type="ECO:0000256" key="6">
    <source>
        <dbReference type="ARBA" id="ARBA00023015"/>
    </source>
</evidence>
<feature type="compositionally biased region" description="Basic and acidic residues" evidence="11">
    <location>
        <begin position="293"/>
        <end position="304"/>
    </location>
</feature>
<dbReference type="Pfam" id="PF07741">
    <property type="entry name" value="BRF1"/>
    <property type="match status" value="1"/>
</dbReference>
<feature type="compositionally biased region" description="Basic residues" evidence="11">
    <location>
        <begin position="497"/>
        <end position="506"/>
    </location>
</feature>
<dbReference type="InterPro" id="IPR013150">
    <property type="entry name" value="TFIIB_cyclin"/>
</dbReference>
<reference evidence="14" key="1">
    <citation type="journal article" date="2012" name="Science">
        <title>The Paleozoic origin of enzymatic lignin decomposition reconstructed from 31 fungal genomes.</title>
        <authorList>
            <person name="Floudas D."/>
            <person name="Binder M."/>
            <person name="Riley R."/>
            <person name="Barry K."/>
            <person name="Blanchette R.A."/>
            <person name="Henrissat B."/>
            <person name="Martinez A.T."/>
            <person name="Otillar R."/>
            <person name="Spatafora J.W."/>
            <person name="Yadav J.S."/>
            <person name="Aerts A."/>
            <person name="Benoit I."/>
            <person name="Boyd A."/>
            <person name="Carlson A."/>
            <person name="Copeland A."/>
            <person name="Coutinho P.M."/>
            <person name="de Vries R.P."/>
            <person name="Ferreira P."/>
            <person name="Findley K."/>
            <person name="Foster B."/>
            <person name="Gaskell J."/>
            <person name="Glotzer D."/>
            <person name="Gorecki P."/>
            <person name="Heitman J."/>
            <person name="Hesse C."/>
            <person name="Hori C."/>
            <person name="Igarashi K."/>
            <person name="Jurgens J.A."/>
            <person name="Kallen N."/>
            <person name="Kersten P."/>
            <person name="Kohler A."/>
            <person name="Kuees U."/>
            <person name="Kumar T.K.A."/>
            <person name="Kuo A."/>
            <person name="LaButti K."/>
            <person name="Larrondo L.F."/>
            <person name="Lindquist E."/>
            <person name="Ling A."/>
            <person name="Lombard V."/>
            <person name="Lucas S."/>
            <person name="Lundell T."/>
            <person name="Martin R."/>
            <person name="McLaughlin D.J."/>
            <person name="Morgenstern I."/>
            <person name="Morin E."/>
            <person name="Murat C."/>
            <person name="Nagy L.G."/>
            <person name="Nolan M."/>
            <person name="Ohm R.A."/>
            <person name="Patyshakuliyeva A."/>
            <person name="Rokas A."/>
            <person name="Ruiz-Duenas F.J."/>
            <person name="Sabat G."/>
            <person name="Salamov A."/>
            <person name="Samejima M."/>
            <person name="Schmutz J."/>
            <person name="Slot J.C."/>
            <person name="St John F."/>
            <person name="Stenlid J."/>
            <person name="Sun H."/>
            <person name="Sun S."/>
            <person name="Syed K."/>
            <person name="Tsang A."/>
            <person name="Wiebenga A."/>
            <person name="Young D."/>
            <person name="Pisabarro A."/>
            <person name="Eastwood D.C."/>
            <person name="Martin F."/>
            <person name="Cullen D."/>
            <person name="Grigoriev I.V."/>
            <person name="Hibbett D.S."/>
        </authorList>
    </citation>
    <scope>NUCLEOTIDE SEQUENCE [LARGE SCALE GENOMIC DNA]</scope>
    <source>
        <strain evidence="14">RWD-64-598 SS2</strain>
    </source>
</reference>
<dbReference type="GO" id="GO:0017025">
    <property type="term" value="F:TBP-class protein binding"/>
    <property type="evidence" value="ECO:0007669"/>
    <property type="project" value="InterPro"/>
</dbReference>
<keyword evidence="6" id="KW-0805">Transcription regulation</keyword>
<keyword evidence="5" id="KW-0862">Zinc</keyword>
<dbReference type="PANTHER" id="PTHR11618">
    <property type="entry name" value="TRANSCRIPTION INITIATION FACTOR IIB-RELATED"/>
    <property type="match status" value="1"/>
</dbReference>